<dbReference type="EMBL" id="CP063361">
    <property type="protein sequence ID" value="UOD27845.1"/>
    <property type="molecule type" value="Genomic_DNA"/>
</dbReference>
<sequence length="69" mass="7793">MTLIIGNDWDRLGKVEGVRPFDDIYQRLSALVASQGELLLPFFIPEHHSSLTGLVVRQVKCCVATEMMF</sequence>
<keyword evidence="2" id="KW-1185">Reference proteome</keyword>
<reference evidence="1 2" key="1">
    <citation type="submission" date="2020-10" db="EMBL/GenBank/DDBJ databases">
        <title>Genome analysis of Massilia species.</title>
        <authorList>
            <person name="Jung D.-H."/>
        </authorList>
    </citation>
    <scope>NUCLEOTIDE SEQUENCE [LARGE SCALE GENOMIC DNA]</scope>
    <source>
        <strain evidence="2">sipir</strain>
    </source>
</reference>
<proteinExistence type="predicted"/>
<accession>A0ABY3ZZD6</accession>
<organism evidence="1 2">
    <name type="scientific">Massilia violaceinigra</name>
    <dbReference type="NCBI Taxonomy" id="2045208"/>
    <lineage>
        <taxon>Bacteria</taxon>
        <taxon>Pseudomonadati</taxon>
        <taxon>Pseudomonadota</taxon>
        <taxon>Betaproteobacteria</taxon>
        <taxon>Burkholderiales</taxon>
        <taxon>Oxalobacteraceae</taxon>
        <taxon>Telluria group</taxon>
        <taxon>Massilia</taxon>
    </lineage>
</organism>
<dbReference type="RefSeq" id="WP_243489058.1">
    <property type="nucleotide sequence ID" value="NZ_CP063361.1"/>
</dbReference>
<name>A0ABY3ZZD6_9BURK</name>
<gene>
    <name evidence="1" type="ORF">INH39_20430</name>
</gene>
<evidence type="ECO:0000313" key="1">
    <source>
        <dbReference type="EMBL" id="UOD27845.1"/>
    </source>
</evidence>
<protein>
    <submittedName>
        <fullName evidence="1">Uncharacterized protein</fullName>
    </submittedName>
</protein>
<dbReference type="Proteomes" id="UP000831532">
    <property type="component" value="Chromosome"/>
</dbReference>
<evidence type="ECO:0000313" key="2">
    <source>
        <dbReference type="Proteomes" id="UP000831532"/>
    </source>
</evidence>